<comment type="caution">
    <text evidence="2">The sequence shown here is derived from an EMBL/GenBank/DDBJ whole genome shotgun (WGS) entry which is preliminary data.</text>
</comment>
<feature type="compositionally biased region" description="Polar residues" evidence="1">
    <location>
        <begin position="316"/>
        <end position="333"/>
    </location>
</feature>
<sequence length="872" mass="97252">MKEKQIPSSENVKNSSTLKLPEKNAPIIHESLGCQLYDVTGNIHLPQLERLQPLCATHDGSAKDLFEGQNPSITKREMDFYYGGHTGVVSPPPSNFFGPRRRKPISSKLGLPKHSSQKCVGMACNETICRVTEGADPQCLLQSSTANHPNSDGCLIGGVQRPTSDVLQGSAVRHAQSSSGLMPFAGGTVAVGDDAKIGVVPDVCHEVPSEKRKRCRDEMLPKHRTQITSDDGAHIVAQPSDSYTDAVQPPKRTRRRGQPCINNDACHSASTTQALATNACSVIQPSSSQGTQNVVEPQKRSRRRKQPSASDVGHHSPTNTQASASHACSVTEPSDSHIVADVAQPRKRIRRTPQASTQSTNNIAETSTSHAPPEMANPHANQSATQPQKRNARTRRSSTRRPNDHSQNISEGSTSHTLENTSPTYEDLGDCTECCNYCNAAFWRGERLAGRSYSTHVSHYHLCCGNDSPPLDPEVVQGLIHFLDAHNELVQMFRTARDKFAQADVPTFKIRLYSGEGPRDSPPLDPEVVQGLIHFLDAHNELVQMFRTARDKFAQADVPTFKIRLYSGEGPRGYELSSSNSLGAIVFDRGPESELNYDVVLEYRDGPVKRISKIHKSYMSLQFPLIFIYGQPGFHTKLMLRTANPDDEPKRVSMNAFYTYQLHPRHDNTSPTYEDLGDCTECCNYCNATFWRGERLADSPPLDPEVVQGLIHFLDAHNELVQMFRTARDKCAQADVPEFKIRLYSGEGPRGYELPSSNSLGAIVFYRGPESELNYDVVLEYRDGPVKRISKIHKSYMSLQFPLIFIYGQPGFHTKLMLRTANPDDEPKRNETADIINSKVLDMVDAQWRKIPRLWCSFHVKAKLWKLQVYRR</sequence>
<dbReference type="PANTHER" id="PTHR45786">
    <property type="entry name" value="DNA BINDING PROTEIN-LIKE"/>
    <property type="match status" value="1"/>
</dbReference>
<accession>A0A2U1MC07</accession>
<proteinExistence type="predicted"/>
<feature type="compositionally biased region" description="Polar residues" evidence="1">
    <location>
        <begin position="353"/>
        <end position="370"/>
    </location>
</feature>
<organism evidence="2 3">
    <name type="scientific">Artemisia annua</name>
    <name type="common">Sweet wormwood</name>
    <dbReference type="NCBI Taxonomy" id="35608"/>
    <lineage>
        <taxon>Eukaryota</taxon>
        <taxon>Viridiplantae</taxon>
        <taxon>Streptophyta</taxon>
        <taxon>Embryophyta</taxon>
        <taxon>Tracheophyta</taxon>
        <taxon>Spermatophyta</taxon>
        <taxon>Magnoliopsida</taxon>
        <taxon>eudicotyledons</taxon>
        <taxon>Gunneridae</taxon>
        <taxon>Pentapetalae</taxon>
        <taxon>asterids</taxon>
        <taxon>campanulids</taxon>
        <taxon>Asterales</taxon>
        <taxon>Asteraceae</taxon>
        <taxon>Asteroideae</taxon>
        <taxon>Anthemideae</taxon>
        <taxon>Artemisiinae</taxon>
        <taxon>Artemisia</taxon>
    </lineage>
</organism>
<dbReference type="Proteomes" id="UP000245207">
    <property type="component" value="Unassembled WGS sequence"/>
</dbReference>
<evidence type="ECO:0000313" key="2">
    <source>
        <dbReference type="EMBL" id="PWA58801.1"/>
    </source>
</evidence>
<feature type="region of interest" description="Disordered" evidence="1">
    <location>
        <begin position="285"/>
        <end position="421"/>
    </location>
</feature>
<protein>
    <recommendedName>
        <fullName evidence="4">Helitron helicase-like domain-containing protein</fullName>
    </recommendedName>
</protein>
<feature type="compositionally biased region" description="Basic residues" evidence="1">
    <location>
        <begin position="390"/>
        <end position="399"/>
    </location>
</feature>
<dbReference type="EMBL" id="PKPP01005792">
    <property type="protein sequence ID" value="PWA58801.1"/>
    <property type="molecule type" value="Genomic_DNA"/>
</dbReference>
<evidence type="ECO:0000313" key="3">
    <source>
        <dbReference type="Proteomes" id="UP000245207"/>
    </source>
</evidence>
<gene>
    <name evidence="2" type="ORF">CTI12_AA395210</name>
</gene>
<feature type="compositionally biased region" description="Polar residues" evidence="1">
    <location>
        <begin position="285"/>
        <end position="295"/>
    </location>
</feature>
<dbReference type="PANTHER" id="PTHR45786:SF74">
    <property type="entry name" value="ATP-DEPENDENT DNA HELICASE"/>
    <property type="match status" value="1"/>
</dbReference>
<dbReference type="AlphaFoldDB" id="A0A2U1MC07"/>
<evidence type="ECO:0008006" key="4">
    <source>
        <dbReference type="Google" id="ProtNLM"/>
    </source>
</evidence>
<feature type="region of interest" description="Disordered" evidence="1">
    <location>
        <begin position="224"/>
        <end position="261"/>
    </location>
</feature>
<reference evidence="2 3" key="1">
    <citation type="journal article" date="2018" name="Mol. Plant">
        <title>The genome of Artemisia annua provides insight into the evolution of Asteraceae family and artemisinin biosynthesis.</title>
        <authorList>
            <person name="Shen Q."/>
            <person name="Zhang L."/>
            <person name="Liao Z."/>
            <person name="Wang S."/>
            <person name="Yan T."/>
            <person name="Shi P."/>
            <person name="Liu M."/>
            <person name="Fu X."/>
            <person name="Pan Q."/>
            <person name="Wang Y."/>
            <person name="Lv Z."/>
            <person name="Lu X."/>
            <person name="Zhang F."/>
            <person name="Jiang W."/>
            <person name="Ma Y."/>
            <person name="Chen M."/>
            <person name="Hao X."/>
            <person name="Li L."/>
            <person name="Tang Y."/>
            <person name="Lv G."/>
            <person name="Zhou Y."/>
            <person name="Sun X."/>
            <person name="Brodelius P.E."/>
            <person name="Rose J.K.C."/>
            <person name="Tang K."/>
        </authorList>
    </citation>
    <scope>NUCLEOTIDE SEQUENCE [LARGE SCALE GENOMIC DNA]</scope>
    <source>
        <strain evidence="3">cv. Huhao1</strain>
        <tissue evidence="2">Leaf</tissue>
    </source>
</reference>
<evidence type="ECO:0000256" key="1">
    <source>
        <dbReference type="SAM" id="MobiDB-lite"/>
    </source>
</evidence>
<keyword evidence="3" id="KW-1185">Reference proteome</keyword>
<feature type="compositionally biased region" description="Polar residues" evidence="1">
    <location>
        <begin position="379"/>
        <end position="389"/>
    </location>
</feature>
<dbReference type="OrthoDB" id="6437323at2759"/>
<name>A0A2U1MC07_ARTAN</name>
<feature type="compositionally biased region" description="Polar residues" evidence="1">
    <location>
        <begin position="405"/>
        <end position="421"/>
    </location>
</feature>